<name>A0AAU9JPW2_9CILI</name>
<gene>
    <name evidence="2" type="ORF">BSTOLATCC_MIC44387</name>
</gene>
<dbReference type="AlphaFoldDB" id="A0AAU9JPW2"/>
<feature type="transmembrane region" description="Helical" evidence="1">
    <location>
        <begin position="48"/>
        <end position="69"/>
    </location>
</feature>
<evidence type="ECO:0000313" key="2">
    <source>
        <dbReference type="EMBL" id="CAG9327759.1"/>
    </source>
</evidence>
<keyword evidence="1" id="KW-0812">Transmembrane</keyword>
<comment type="caution">
    <text evidence="2">The sequence shown here is derived from an EMBL/GenBank/DDBJ whole genome shotgun (WGS) entry which is preliminary data.</text>
</comment>
<proteinExistence type="predicted"/>
<keyword evidence="1" id="KW-1133">Transmembrane helix</keyword>
<evidence type="ECO:0000256" key="1">
    <source>
        <dbReference type="SAM" id="Phobius"/>
    </source>
</evidence>
<dbReference type="EMBL" id="CAJZBQ010000044">
    <property type="protein sequence ID" value="CAG9327759.1"/>
    <property type="molecule type" value="Genomic_DNA"/>
</dbReference>
<evidence type="ECO:0000313" key="3">
    <source>
        <dbReference type="Proteomes" id="UP001162131"/>
    </source>
</evidence>
<dbReference type="Proteomes" id="UP001162131">
    <property type="component" value="Unassembled WGS sequence"/>
</dbReference>
<sequence>MLMKIWVINLDYLPLVFMVSPEHEIFKKRKNCKILLENSYRLFPSSTWHFILPKIFVYSIDIIVLYSIFK</sequence>
<reference evidence="2" key="1">
    <citation type="submission" date="2021-09" db="EMBL/GenBank/DDBJ databases">
        <authorList>
            <consortium name="AG Swart"/>
            <person name="Singh M."/>
            <person name="Singh A."/>
            <person name="Seah K."/>
            <person name="Emmerich C."/>
        </authorList>
    </citation>
    <scope>NUCLEOTIDE SEQUENCE</scope>
    <source>
        <strain evidence="2">ATCC30299</strain>
    </source>
</reference>
<protein>
    <submittedName>
        <fullName evidence="2">Uncharacterized protein</fullName>
    </submittedName>
</protein>
<accession>A0AAU9JPW2</accession>
<keyword evidence="3" id="KW-1185">Reference proteome</keyword>
<keyword evidence="1" id="KW-0472">Membrane</keyword>
<organism evidence="2 3">
    <name type="scientific">Blepharisma stoltei</name>
    <dbReference type="NCBI Taxonomy" id="1481888"/>
    <lineage>
        <taxon>Eukaryota</taxon>
        <taxon>Sar</taxon>
        <taxon>Alveolata</taxon>
        <taxon>Ciliophora</taxon>
        <taxon>Postciliodesmatophora</taxon>
        <taxon>Heterotrichea</taxon>
        <taxon>Heterotrichida</taxon>
        <taxon>Blepharismidae</taxon>
        <taxon>Blepharisma</taxon>
    </lineage>
</organism>